<protein>
    <recommendedName>
        <fullName evidence="6">Transglutaminase-like domain-containing protein</fullName>
    </recommendedName>
</protein>
<evidence type="ECO:0000256" key="3">
    <source>
        <dbReference type="SAM" id="SignalP"/>
    </source>
</evidence>
<evidence type="ECO:0000256" key="2">
    <source>
        <dbReference type="SAM" id="MobiDB-lite"/>
    </source>
</evidence>
<dbReference type="Proteomes" id="UP000297454">
    <property type="component" value="Unassembled WGS sequence"/>
</dbReference>
<feature type="signal peptide" evidence="3">
    <location>
        <begin position="1"/>
        <end position="23"/>
    </location>
</feature>
<evidence type="ECO:0000256" key="1">
    <source>
        <dbReference type="ARBA" id="ARBA00022737"/>
    </source>
</evidence>
<feature type="region of interest" description="Disordered" evidence="2">
    <location>
        <begin position="494"/>
        <end position="515"/>
    </location>
</feature>
<proteinExistence type="predicted"/>
<evidence type="ECO:0000313" key="5">
    <source>
        <dbReference type="Proteomes" id="UP000297454"/>
    </source>
</evidence>
<keyword evidence="3" id="KW-0732">Signal</keyword>
<dbReference type="InterPro" id="IPR018337">
    <property type="entry name" value="Cell_wall/Cho-bd_repeat"/>
</dbReference>
<sequence>MKKSKIIFLLAASIILSSNPIIGTGFNKVYASQTINNKYSVEVIKDKFDEFLKNAKEEAKNQNINEVFIHKLGSDTLHKSSAVDLDKVTNYEELFKGDNENTSNEKYVFVKINGKFITENKRIVIMNKNDIVVTTKSEYENKLKERKNDLNTFSYKNGKIHSLEKIEDDKFFFTLLDAHGIWMGKEIKETNLNDIKIYTKDLKIENKLTVYNGFGSTIEEGFNHNLTFDNFKKNDEDIKKMIQSAKITKDDEDREKIKKFAIEMGKINYDFSTLYSNQYSSKYNSASDLFAVTRKKSAMCMAFSTTASRAFNLMGIPSYVATAKVESGGLHAVTRSFYDGKWHTVDLTSSKRDIDISGYSEAMFYRSEDKYQEVDKDYSPKESLEHTYLLANSQVIIYKKYEEWAQKQKIKDLVAVNTDAIYDYAQKDLTAMERDPENKVKERLEKRKIEKEKEEERRKIQEEKDRKAWAEWELEKEQNKKRQQEELRKLQEKFEEEERLKKQPQTLKQPAKDNKIKLKNNDKKDIQNINKGWNKINNKWFYRNNLNKLAKSEWVYDKEHSAWYYLLDNGEMATSKWIKHTDSKWYYLLDNGEMATSKWIKHT</sequence>
<reference evidence="4 5" key="1">
    <citation type="submission" date="2019-01" db="EMBL/GenBank/DDBJ databases">
        <title>Draft Genome Sequences of Helcococcus ovis Strains Isolated from the Uterus and Vagina of Dairy Cows with Metritis.</title>
        <authorList>
            <person name="Cunha F."/>
            <person name="Jeon S.J."/>
            <person name="Kutzer P."/>
            <person name="Galvao K.N."/>
        </authorList>
    </citation>
    <scope>NUCLEOTIDE SEQUENCE [LARGE SCALE GENOMIC DNA]</scope>
    <source>
        <strain evidence="4 5">KG-37</strain>
    </source>
</reference>
<evidence type="ECO:0000313" key="4">
    <source>
        <dbReference type="EMBL" id="TFF64400.1"/>
    </source>
</evidence>
<feature type="non-terminal residue" evidence="4">
    <location>
        <position position="603"/>
    </location>
</feature>
<keyword evidence="5" id="KW-1185">Reference proteome</keyword>
<accession>A0A4V3IY40</accession>
<dbReference type="Gene3D" id="2.20.120.10">
    <property type="entry name" value="Multimodular pneumococcal cell wall endolysin, domain 3"/>
    <property type="match status" value="2"/>
</dbReference>
<dbReference type="InterPro" id="IPR038765">
    <property type="entry name" value="Papain-like_cys_pep_sf"/>
</dbReference>
<feature type="chain" id="PRO_5038415208" description="Transglutaminase-like domain-containing protein" evidence="3">
    <location>
        <begin position="24"/>
        <end position="603"/>
    </location>
</feature>
<evidence type="ECO:0008006" key="6">
    <source>
        <dbReference type="Google" id="ProtNLM"/>
    </source>
</evidence>
<gene>
    <name evidence="4" type="ORF">EQF91_07800</name>
</gene>
<dbReference type="Pfam" id="PF19127">
    <property type="entry name" value="Choline_bind_3"/>
    <property type="match status" value="1"/>
</dbReference>
<name>A0A4V3IY40_9FIRM</name>
<organism evidence="4 5">
    <name type="scientific">Helcococcus ovis</name>
    <dbReference type="NCBI Taxonomy" id="72026"/>
    <lineage>
        <taxon>Bacteria</taxon>
        <taxon>Bacillati</taxon>
        <taxon>Bacillota</taxon>
        <taxon>Tissierellia</taxon>
        <taxon>Tissierellales</taxon>
        <taxon>Peptoniphilaceae</taxon>
        <taxon>Helcococcus</taxon>
    </lineage>
</organism>
<keyword evidence="1" id="KW-0677">Repeat</keyword>
<dbReference type="SUPFAM" id="SSF69360">
    <property type="entry name" value="Cell wall binding repeat"/>
    <property type="match status" value="1"/>
</dbReference>
<dbReference type="AlphaFoldDB" id="A0A4V3IY40"/>
<comment type="caution">
    <text evidence="4">The sequence shown here is derived from an EMBL/GenBank/DDBJ whole genome shotgun (WGS) entry which is preliminary data.</text>
</comment>
<dbReference type="SUPFAM" id="SSF54001">
    <property type="entry name" value="Cysteine proteinases"/>
    <property type="match status" value="1"/>
</dbReference>
<dbReference type="EMBL" id="SCFR01000039">
    <property type="protein sequence ID" value="TFF64400.1"/>
    <property type="molecule type" value="Genomic_DNA"/>
</dbReference>